<name>A0ABP1AXF9_9BRYO</name>
<evidence type="ECO:0000313" key="2">
    <source>
        <dbReference type="EMBL" id="CAK9867279.1"/>
    </source>
</evidence>
<evidence type="ECO:0000256" key="1">
    <source>
        <dbReference type="SAM" id="MobiDB-lite"/>
    </source>
</evidence>
<organism evidence="2 3">
    <name type="scientific">Sphagnum jensenii</name>
    <dbReference type="NCBI Taxonomy" id="128206"/>
    <lineage>
        <taxon>Eukaryota</taxon>
        <taxon>Viridiplantae</taxon>
        <taxon>Streptophyta</taxon>
        <taxon>Embryophyta</taxon>
        <taxon>Bryophyta</taxon>
        <taxon>Sphagnophytina</taxon>
        <taxon>Sphagnopsida</taxon>
        <taxon>Sphagnales</taxon>
        <taxon>Sphagnaceae</taxon>
        <taxon>Sphagnum</taxon>
    </lineage>
</organism>
<protein>
    <submittedName>
        <fullName evidence="2">Uncharacterized protein</fullName>
    </submittedName>
</protein>
<evidence type="ECO:0000313" key="3">
    <source>
        <dbReference type="Proteomes" id="UP001497522"/>
    </source>
</evidence>
<feature type="region of interest" description="Disordered" evidence="1">
    <location>
        <begin position="100"/>
        <end position="121"/>
    </location>
</feature>
<keyword evidence="3" id="KW-1185">Reference proteome</keyword>
<dbReference type="InterPro" id="IPR010736">
    <property type="entry name" value="SHIPPO-rpt"/>
</dbReference>
<sequence>MMASSLPKIKERVPYWEAFKLDRSWSPLPPRRTTMKSTFGPQVLSLRCNSPNMKFGTQGLKSFEKMYISAEMTKTKPGNFSPGPAYKVLSSFGRQPISNCESPPEIKWGTGSRFNRRKGPDVPGPGAYKLKGSFGHQVESPKKSPGKYVFSRQTRDQADKVFISSEFNKIKFGTQSPGPMVYGAITTFGPQAASKNRTAPVINFTKGLRVVGHPDMACAGPGEYKIRGSVGKQPESQKLTLPAFSFPHCTRRLREKVFLSKDHDRAYLGKVSPGPAIIGQFSSMGNQADSRCTNPPFIRFTKGIRWNPERDEVPGPGAYDV</sequence>
<dbReference type="EMBL" id="OZ023718">
    <property type="protein sequence ID" value="CAK9867279.1"/>
    <property type="molecule type" value="Genomic_DNA"/>
</dbReference>
<dbReference type="Proteomes" id="UP001497522">
    <property type="component" value="Chromosome 17"/>
</dbReference>
<reference evidence="2" key="1">
    <citation type="submission" date="2024-03" db="EMBL/GenBank/DDBJ databases">
        <authorList>
            <consortium name="ELIXIR-Norway"/>
            <consortium name="Elixir Norway"/>
        </authorList>
    </citation>
    <scope>NUCLEOTIDE SEQUENCE</scope>
</reference>
<gene>
    <name evidence="2" type="ORF">CSSPJE1EN2_LOCUS10274</name>
</gene>
<accession>A0ABP1AXF9</accession>
<proteinExistence type="predicted"/>
<dbReference type="Pfam" id="PF07004">
    <property type="entry name" value="SHIPPO-rpt"/>
    <property type="match status" value="1"/>
</dbReference>
<dbReference type="PANTHER" id="PTHR40429">
    <property type="entry name" value="FLAGELLAR ASSOCIATED PROTEIN"/>
    <property type="match status" value="1"/>
</dbReference>
<dbReference type="PANTHER" id="PTHR40429:SF1">
    <property type="entry name" value="FLAGELLAR ASSOCIATED PROTEIN"/>
    <property type="match status" value="1"/>
</dbReference>